<feature type="transmembrane region" description="Helical" evidence="1">
    <location>
        <begin position="304"/>
        <end position="322"/>
    </location>
</feature>
<reference evidence="2 3" key="1">
    <citation type="submission" date="2016-10" db="EMBL/GenBank/DDBJ databases">
        <authorList>
            <person name="de Groot N.N."/>
        </authorList>
    </citation>
    <scope>NUCLEOTIDE SEQUENCE [LARGE SCALE GENOMIC DNA]</scope>
    <source>
        <strain evidence="2 3">DSM 18180</strain>
    </source>
</reference>
<feature type="transmembrane region" description="Helical" evidence="1">
    <location>
        <begin position="167"/>
        <end position="184"/>
    </location>
</feature>
<feature type="transmembrane region" description="Helical" evidence="1">
    <location>
        <begin position="144"/>
        <end position="161"/>
    </location>
</feature>
<feature type="transmembrane region" description="Helical" evidence="1">
    <location>
        <begin position="191"/>
        <end position="209"/>
    </location>
</feature>
<feature type="transmembrane region" description="Helical" evidence="1">
    <location>
        <begin position="100"/>
        <end position="118"/>
    </location>
</feature>
<dbReference type="RefSeq" id="WP_072400390.1">
    <property type="nucleotide sequence ID" value="NZ_FPKV01000001.1"/>
</dbReference>
<dbReference type="STRING" id="369401.SAMN05428642_101750"/>
<dbReference type="Proteomes" id="UP000182544">
    <property type="component" value="Unassembled WGS sequence"/>
</dbReference>
<name>A0A1K2ICJ5_9FLAO</name>
<feature type="transmembrane region" description="Helical" evidence="1">
    <location>
        <begin position="269"/>
        <end position="289"/>
    </location>
</feature>
<keyword evidence="1" id="KW-0472">Membrane</keyword>
<feature type="transmembrane region" description="Helical" evidence="1">
    <location>
        <begin position="124"/>
        <end position="139"/>
    </location>
</feature>
<organism evidence="2 3">
    <name type="scientific">Flaviramulus basaltis</name>
    <dbReference type="NCBI Taxonomy" id="369401"/>
    <lineage>
        <taxon>Bacteria</taxon>
        <taxon>Pseudomonadati</taxon>
        <taxon>Bacteroidota</taxon>
        <taxon>Flavobacteriia</taxon>
        <taxon>Flavobacteriales</taxon>
        <taxon>Flavobacteriaceae</taxon>
        <taxon>Flaviramulus</taxon>
    </lineage>
</organism>
<sequence>MKLLISKSNFAFFLLAISGLLFSVFSYYILPEKYFWDSNTIINNDHGFTGLMGSFPFSIWFYKVTGLKYLSREIIAIIQYSILVYLLYKIGISKDLHKFLLKNIIIYLMFLMLAIYVAVPSKEFINYIYISFIVFFVIKRKTNIGKTIFISIFLMIFFSWFFRPYYFIIAIIAFFMYIMSYIKIKNYKTATILYGLLLLIFISLSYGVIKGEFISEQTRDVVNNSRMGEDYAKTIIKPPLENDTWYGESISVIHGFFSVNLPVNGLRHFLSPQIVIFILWQLILFYILIRKYEKSIREGKRNNYELWLFYILFSYFIVQGVFEPDLGSALRHKASVFPIIYYLLNYESFRKKAK</sequence>
<evidence type="ECO:0000313" key="3">
    <source>
        <dbReference type="Proteomes" id="UP000182544"/>
    </source>
</evidence>
<keyword evidence="1" id="KW-1133">Transmembrane helix</keyword>
<dbReference type="AlphaFoldDB" id="A0A1K2ICJ5"/>
<proteinExistence type="predicted"/>
<evidence type="ECO:0000313" key="2">
    <source>
        <dbReference type="EMBL" id="SFZ90119.1"/>
    </source>
</evidence>
<keyword evidence="3" id="KW-1185">Reference proteome</keyword>
<keyword evidence="1" id="KW-0812">Transmembrane</keyword>
<accession>A0A1K2ICJ5</accession>
<feature type="transmembrane region" description="Helical" evidence="1">
    <location>
        <begin position="69"/>
        <end position="88"/>
    </location>
</feature>
<dbReference type="EMBL" id="FPKV01000001">
    <property type="protein sequence ID" value="SFZ90119.1"/>
    <property type="molecule type" value="Genomic_DNA"/>
</dbReference>
<protein>
    <submittedName>
        <fullName evidence="2">Uncharacterized protein</fullName>
    </submittedName>
</protein>
<gene>
    <name evidence="2" type="ORF">SAMN05428642_101750</name>
</gene>
<feature type="transmembrane region" description="Helical" evidence="1">
    <location>
        <begin position="12"/>
        <end position="30"/>
    </location>
</feature>
<dbReference type="OrthoDB" id="2286267at2"/>
<evidence type="ECO:0000256" key="1">
    <source>
        <dbReference type="SAM" id="Phobius"/>
    </source>
</evidence>